<dbReference type="PANTHER" id="PTHR38248:SF2">
    <property type="entry name" value="FUNK1 11"/>
    <property type="match status" value="1"/>
</dbReference>
<comment type="caution">
    <text evidence="3">The sequence shown here is derived from an EMBL/GenBank/DDBJ whole genome shotgun (WGS) entry which is preliminary data.</text>
</comment>
<dbReference type="InterPro" id="IPR011009">
    <property type="entry name" value="Kinase-like_dom_sf"/>
</dbReference>
<dbReference type="PANTHER" id="PTHR38248">
    <property type="entry name" value="FUNK1 6"/>
    <property type="match status" value="1"/>
</dbReference>
<dbReference type="Gene3D" id="1.10.510.10">
    <property type="entry name" value="Transferase(Phosphotransferase) domain 1"/>
    <property type="match status" value="1"/>
</dbReference>
<evidence type="ECO:0000256" key="1">
    <source>
        <dbReference type="SAM" id="MobiDB-lite"/>
    </source>
</evidence>
<keyword evidence="4" id="KW-1185">Reference proteome</keyword>
<gene>
    <name evidence="3" type="ORF">PNOK_0693100</name>
</gene>
<dbReference type="EMBL" id="NBII01000007">
    <property type="protein sequence ID" value="PAV16867.1"/>
    <property type="molecule type" value="Genomic_DNA"/>
</dbReference>
<proteinExistence type="predicted"/>
<protein>
    <recommendedName>
        <fullName evidence="2">Fungal-type protein kinase domain-containing protein</fullName>
    </recommendedName>
</protein>
<sequence>MVVSLSLPIGSIRESTTPRTQDIEEPNSPVLPCPDTPTRIRITDDPEFMCSFAQSQRQALVEYLGGETYCSSVEYFFEKVLPPISPHFNIENVFERCIKDRVLFDHRKRGHRKREDSDKYTWKGFEKDPRNNTKHETKVFKPLDTIFELVTDIAKKEGGTYCPEPTTYLYSDGNTETWSEKNSKLKPDAHVYLKIGGIGYPKKLNKRHWYNSVFVLQFKKHSNEIAENCMQIIQSLHYSMSNDACRRFTLGATIDNTIVKLWLYNRSMIVVSEEFDFTKEPRLLIKLILSLAFANRVDLGFDPLVTAKYCKNQRVYDFIVSGKTYKTSTSYIISDLKANGVNTTGTRIFKAFSERDWKLKKLRPYIIKDYWPAEGHDSEDAIRQLILDDIKNMVEKTTFKNFTLTPVASERVKIGNDEEHTTNTILRGKYPTSCLKLELPNKQFGIKPEGVNTVSWKKIKYMIREATARMHSNRFSKLTPRWHHRIVYEEFAVPFSDLSEIKDMILVFQHSIEALRVIGKAGWIHRDISPGNLYLYTDPKTGEKRGLIGDFEYAKRIGASARFEFRTVTFEFMAVEVEKKEYIFDRRPSESYQGVPTENSVSSTDSKANPFWANYLHDLESIWWIATWTLFTRAIEEPSTSVNNNVILKDFQELFPGFGSSGLQAREKFLKKRHRFGGFINKISHPSPELKKIVIRFRQKLCCAYEIAEMGTDKSSPLLMADNCNIHNELLRMLETVWDEDEDGDINDDYYILSKETFVDNIRTDIVSECSIYATGEDKKKAKGFQHLQVSEPLLLVTFD</sequence>
<evidence type="ECO:0000313" key="4">
    <source>
        <dbReference type="Proteomes" id="UP000217199"/>
    </source>
</evidence>
<dbReference type="AlphaFoldDB" id="A0A286UBD3"/>
<dbReference type="InterPro" id="IPR040976">
    <property type="entry name" value="Pkinase_fungal"/>
</dbReference>
<accession>A0A286UBD3</accession>
<dbReference type="OrthoDB" id="3246048at2759"/>
<dbReference type="SUPFAM" id="SSF56112">
    <property type="entry name" value="Protein kinase-like (PK-like)"/>
    <property type="match status" value="1"/>
</dbReference>
<dbReference type="InParanoid" id="A0A286UBD3"/>
<name>A0A286UBD3_9AGAM</name>
<evidence type="ECO:0000259" key="2">
    <source>
        <dbReference type="Pfam" id="PF17667"/>
    </source>
</evidence>
<evidence type="ECO:0000313" key="3">
    <source>
        <dbReference type="EMBL" id="PAV16867.1"/>
    </source>
</evidence>
<dbReference type="Pfam" id="PF17667">
    <property type="entry name" value="Pkinase_fungal"/>
    <property type="match status" value="1"/>
</dbReference>
<feature type="region of interest" description="Disordered" evidence="1">
    <location>
        <begin position="1"/>
        <end position="35"/>
    </location>
</feature>
<dbReference type="Proteomes" id="UP000217199">
    <property type="component" value="Unassembled WGS sequence"/>
</dbReference>
<organism evidence="3 4">
    <name type="scientific">Pyrrhoderma noxium</name>
    <dbReference type="NCBI Taxonomy" id="2282107"/>
    <lineage>
        <taxon>Eukaryota</taxon>
        <taxon>Fungi</taxon>
        <taxon>Dikarya</taxon>
        <taxon>Basidiomycota</taxon>
        <taxon>Agaricomycotina</taxon>
        <taxon>Agaricomycetes</taxon>
        <taxon>Hymenochaetales</taxon>
        <taxon>Hymenochaetaceae</taxon>
        <taxon>Pyrrhoderma</taxon>
    </lineage>
</organism>
<feature type="domain" description="Fungal-type protein kinase" evidence="2">
    <location>
        <begin position="205"/>
        <end position="629"/>
    </location>
</feature>
<reference evidence="3 4" key="1">
    <citation type="journal article" date="2017" name="Mol. Ecol.">
        <title>Comparative and population genomic landscape of Phellinus noxius: A hypervariable fungus causing root rot in trees.</title>
        <authorList>
            <person name="Chung C.L."/>
            <person name="Lee T.J."/>
            <person name="Akiba M."/>
            <person name="Lee H.H."/>
            <person name="Kuo T.H."/>
            <person name="Liu D."/>
            <person name="Ke H.M."/>
            <person name="Yokoi T."/>
            <person name="Roa M.B."/>
            <person name="Lu M.J."/>
            <person name="Chang Y.Y."/>
            <person name="Ann P.J."/>
            <person name="Tsai J.N."/>
            <person name="Chen C.Y."/>
            <person name="Tzean S.S."/>
            <person name="Ota Y."/>
            <person name="Hattori T."/>
            <person name="Sahashi N."/>
            <person name="Liou R.F."/>
            <person name="Kikuchi T."/>
            <person name="Tsai I.J."/>
        </authorList>
    </citation>
    <scope>NUCLEOTIDE SEQUENCE [LARGE SCALE GENOMIC DNA]</scope>
    <source>
        <strain evidence="3 4">FFPRI411160</strain>
    </source>
</reference>